<protein>
    <recommendedName>
        <fullName evidence="3">Major facilitator superfamily (MFS) profile domain-containing protein</fullName>
    </recommendedName>
</protein>
<organism evidence="1 2">
    <name type="scientific">Trichophyton equinum (strain ATCC MYA-4606 / CBS 127.97)</name>
    <name type="common">Horse ringworm fungus</name>
    <dbReference type="NCBI Taxonomy" id="559882"/>
    <lineage>
        <taxon>Eukaryota</taxon>
        <taxon>Fungi</taxon>
        <taxon>Dikarya</taxon>
        <taxon>Ascomycota</taxon>
        <taxon>Pezizomycotina</taxon>
        <taxon>Eurotiomycetes</taxon>
        <taxon>Eurotiomycetidae</taxon>
        <taxon>Onygenales</taxon>
        <taxon>Arthrodermataceae</taxon>
        <taxon>Trichophyton</taxon>
    </lineage>
</organism>
<evidence type="ECO:0008006" key="3">
    <source>
        <dbReference type="Google" id="ProtNLM"/>
    </source>
</evidence>
<dbReference type="InterPro" id="IPR036259">
    <property type="entry name" value="MFS_trans_sf"/>
</dbReference>
<accession>F2PNA7</accession>
<keyword evidence="2" id="KW-1185">Reference proteome</keyword>
<proteinExistence type="predicted"/>
<dbReference type="SUPFAM" id="SSF103473">
    <property type="entry name" value="MFS general substrate transporter"/>
    <property type="match status" value="1"/>
</dbReference>
<dbReference type="Proteomes" id="UP000009169">
    <property type="component" value="Unassembled WGS sequence"/>
</dbReference>
<dbReference type="HOGENOM" id="CLU_2529077_0_0_1"/>
<gene>
    <name evidence="1" type="ORF">TEQG_08630</name>
</gene>
<evidence type="ECO:0000313" key="2">
    <source>
        <dbReference type="Proteomes" id="UP000009169"/>
    </source>
</evidence>
<evidence type="ECO:0000313" key="1">
    <source>
        <dbReference type="EMBL" id="EGE03375.1"/>
    </source>
</evidence>
<dbReference type="AlphaFoldDB" id="F2PNA7"/>
<dbReference type="VEuPathDB" id="FungiDB:TEQG_08630"/>
<sequence>MGSHIKLLKRLAAIPSGAEEARPNLVLLVVCSAMFLDLSNLSAVTIALPTIGEQLHTDQAKLQWVISAYCADGTPFSLSHSLYT</sequence>
<dbReference type="Gene3D" id="1.20.1720.10">
    <property type="entry name" value="Multidrug resistance protein D"/>
    <property type="match status" value="1"/>
</dbReference>
<dbReference type="EMBL" id="DS995727">
    <property type="protein sequence ID" value="EGE03375.1"/>
    <property type="molecule type" value="Genomic_DNA"/>
</dbReference>
<name>F2PNA7_TRIEC</name>
<reference evidence="2" key="1">
    <citation type="journal article" date="2012" name="MBio">
        <title>Comparative genome analysis of Trichophyton rubrum and related dermatophytes reveals candidate genes involved in infection.</title>
        <authorList>
            <person name="Martinez D.A."/>
            <person name="Oliver B.G."/>
            <person name="Graeser Y."/>
            <person name="Goldberg J.M."/>
            <person name="Li W."/>
            <person name="Martinez-Rossi N.M."/>
            <person name="Monod M."/>
            <person name="Shelest E."/>
            <person name="Barton R.C."/>
            <person name="Birch E."/>
            <person name="Brakhage A.A."/>
            <person name="Chen Z."/>
            <person name="Gurr S.J."/>
            <person name="Heiman D."/>
            <person name="Heitman J."/>
            <person name="Kosti I."/>
            <person name="Rossi A."/>
            <person name="Saif S."/>
            <person name="Samalova M."/>
            <person name="Saunders C.W."/>
            <person name="Shea T."/>
            <person name="Summerbell R.C."/>
            <person name="Xu J."/>
            <person name="Young S."/>
            <person name="Zeng Q."/>
            <person name="Birren B.W."/>
            <person name="Cuomo C.A."/>
            <person name="White T.C."/>
        </authorList>
    </citation>
    <scope>NUCLEOTIDE SEQUENCE [LARGE SCALE GENOMIC DNA]</scope>
    <source>
        <strain evidence="2">ATCC MYA-4606 / CBS 127.97</strain>
    </source>
</reference>